<gene>
    <name evidence="2" type="ORF">CMUS01_16312</name>
</gene>
<evidence type="ECO:0000313" key="2">
    <source>
        <dbReference type="EMBL" id="KAF6789693.1"/>
    </source>
</evidence>
<organism evidence="2 3">
    <name type="scientific">Colletotrichum musicola</name>
    <dbReference type="NCBI Taxonomy" id="2175873"/>
    <lineage>
        <taxon>Eukaryota</taxon>
        <taxon>Fungi</taxon>
        <taxon>Dikarya</taxon>
        <taxon>Ascomycota</taxon>
        <taxon>Pezizomycotina</taxon>
        <taxon>Sordariomycetes</taxon>
        <taxon>Hypocreomycetidae</taxon>
        <taxon>Glomerellales</taxon>
        <taxon>Glomerellaceae</taxon>
        <taxon>Colletotrichum</taxon>
        <taxon>Colletotrichum orchidearum species complex</taxon>
    </lineage>
</organism>
<feature type="region of interest" description="Disordered" evidence="1">
    <location>
        <begin position="108"/>
        <end position="130"/>
    </location>
</feature>
<reference evidence="2" key="1">
    <citation type="journal article" date="2020" name="Phytopathology">
        <title>Genome Sequence Resources of Colletotrichum truncatum, C. plurivorum, C. musicola, and C. sojae: Four Species Pathogenic to Soybean (Glycine max).</title>
        <authorList>
            <person name="Rogerio F."/>
            <person name="Boufleur T.R."/>
            <person name="Ciampi-Guillardi M."/>
            <person name="Sukno S.A."/>
            <person name="Thon M.R."/>
            <person name="Massola Junior N.S."/>
            <person name="Baroncelli R."/>
        </authorList>
    </citation>
    <scope>NUCLEOTIDE SEQUENCE</scope>
    <source>
        <strain evidence="2">LFN0074</strain>
    </source>
</reference>
<dbReference type="Proteomes" id="UP000639643">
    <property type="component" value="Unassembled WGS sequence"/>
</dbReference>
<evidence type="ECO:0000256" key="1">
    <source>
        <dbReference type="SAM" id="MobiDB-lite"/>
    </source>
</evidence>
<keyword evidence="3" id="KW-1185">Reference proteome</keyword>
<protein>
    <submittedName>
        <fullName evidence="2">Uncharacterized protein</fullName>
    </submittedName>
</protein>
<comment type="caution">
    <text evidence="2">The sequence shown here is derived from an EMBL/GenBank/DDBJ whole genome shotgun (WGS) entry which is preliminary data.</text>
</comment>
<proteinExistence type="predicted"/>
<dbReference type="AlphaFoldDB" id="A0A8H6IP76"/>
<dbReference type="EMBL" id="WIGM01001757">
    <property type="protein sequence ID" value="KAF6789693.1"/>
    <property type="molecule type" value="Genomic_DNA"/>
</dbReference>
<name>A0A8H6IP76_9PEZI</name>
<feature type="compositionally biased region" description="Basic and acidic residues" evidence="1">
    <location>
        <begin position="117"/>
        <end position="127"/>
    </location>
</feature>
<accession>A0A8H6IP76</accession>
<sequence length="385" mass="43093">MQANSFTPYCPAGHRKLHSEIDREFKYKFEYCPYCGFHIRKAPDPTEVVTIRDDDDDDIKKIHRPGLPTADHTRRDPNVTERARPAIYERNSGLPPSATNFSVALRDAEASRQQSIRNDKMKAERTGSRSQQPATVKITVCLYTGSYTKGTSGGMPITRWSNVEMLNKFAAHPFRTTLTASTHQGLIRLILKELTQEAAILDEGVMWVAIPWEKNGLNANLRFSEDAYEAESLWTFICRTKIVIPANHSFTLHLRAGTLIEDDADSEAEDVTKVKQLHSAPKARKRARSVSVNVKTEDSVAGLKKVKKEVKARKPKKRVPEAVKEEIVYKPIGGELGVSDTNEGIDSSDELETIEDCLQVASGPFMGTRSQAKGCDSKVEELEFE</sequence>
<evidence type="ECO:0000313" key="3">
    <source>
        <dbReference type="Proteomes" id="UP000639643"/>
    </source>
</evidence>